<keyword evidence="2" id="KW-1185">Reference proteome</keyword>
<evidence type="ECO:0000313" key="2">
    <source>
        <dbReference type="Proteomes" id="UP000030645"/>
    </source>
</evidence>
<dbReference type="EMBL" id="KE346317">
    <property type="protein sequence ID" value="EXC33010.1"/>
    <property type="molecule type" value="Genomic_DNA"/>
</dbReference>
<name>W9SA86_9ROSA</name>
<dbReference type="AlphaFoldDB" id="W9SA86"/>
<dbReference type="Proteomes" id="UP000030645">
    <property type="component" value="Unassembled WGS sequence"/>
</dbReference>
<accession>W9SA86</accession>
<proteinExistence type="predicted"/>
<protein>
    <submittedName>
        <fullName evidence="1">Uncharacterized protein</fullName>
    </submittedName>
</protein>
<reference evidence="2" key="1">
    <citation type="submission" date="2013-01" db="EMBL/GenBank/DDBJ databases">
        <title>Draft Genome Sequence of a Mulberry Tree, Morus notabilis C.K. Schneid.</title>
        <authorList>
            <person name="He N."/>
            <person name="Zhao S."/>
        </authorList>
    </citation>
    <scope>NUCLEOTIDE SEQUENCE</scope>
</reference>
<gene>
    <name evidence="1" type="ORF">L484_014791</name>
</gene>
<organism evidence="1 2">
    <name type="scientific">Morus notabilis</name>
    <dbReference type="NCBI Taxonomy" id="981085"/>
    <lineage>
        <taxon>Eukaryota</taxon>
        <taxon>Viridiplantae</taxon>
        <taxon>Streptophyta</taxon>
        <taxon>Embryophyta</taxon>
        <taxon>Tracheophyta</taxon>
        <taxon>Spermatophyta</taxon>
        <taxon>Magnoliopsida</taxon>
        <taxon>eudicotyledons</taxon>
        <taxon>Gunneridae</taxon>
        <taxon>Pentapetalae</taxon>
        <taxon>rosids</taxon>
        <taxon>fabids</taxon>
        <taxon>Rosales</taxon>
        <taxon>Moraceae</taxon>
        <taxon>Moreae</taxon>
        <taxon>Morus</taxon>
    </lineage>
</organism>
<sequence>MVGCYAPVSEERVMHGLWMLVEVTLDGRSNMCCVGEGKSGSMMSNVDEIRLRTSWLEVAGSRSGQICAGRLWSEDARSGGSRRGPRRLT</sequence>
<evidence type="ECO:0000313" key="1">
    <source>
        <dbReference type="EMBL" id="EXC33010.1"/>
    </source>
</evidence>